<evidence type="ECO:0000313" key="3">
    <source>
        <dbReference type="Proteomes" id="UP001223420"/>
    </source>
</evidence>
<name>A0AAJ1TWC9_9HYPH</name>
<evidence type="ECO:0000313" key="2">
    <source>
        <dbReference type="EMBL" id="MER2289901.1"/>
    </source>
</evidence>
<evidence type="ECO:0000313" key="4">
    <source>
        <dbReference type="Proteomes" id="UP001432995"/>
    </source>
</evidence>
<gene>
    <name evidence="2" type="ORF">ABS770_16660</name>
    <name evidence="1" type="ORF">QO001_004924</name>
</gene>
<comment type="caution">
    <text evidence="1">The sequence shown here is derived from an EMBL/GenBank/DDBJ whole genome shotgun (WGS) entry which is preliminary data.</text>
</comment>
<accession>A0AAJ1TWC9</accession>
<dbReference type="AlphaFoldDB" id="A0AAJ1TWC9"/>
<dbReference type="EMBL" id="JBELQD010000018">
    <property type="protein sequence ID" value="MER2289901.1"/>
    <property type="molecule type" value="Genomic_DNA"/>
</dbReference>
<dbReference type="EMBL" id="JAUSWL010000011">
    <property type="protein sequence ID" value="MDQ0545976.1"/>
    <property type="molecule type" value="Genomic_DNA"/>
</dbReference>
<sequence>MPRPYEPFADALRIAREIVRDRVGAVTRAAVQADPHAYDEACNALALRIAEAIVDEGEAVASRYAGRDDRAA</sequence>
<protein>
    <submittedName>
        <fullName evidence="1">Uncharacterized protein</fullName>
    </submittedName>
</protein>
<organism evidence="1 3">
    <name type="scientific">Methylobacterium brachiatum</name>
    <dbReference type="NCBI Taxonomy" id="269660"/>
    <lineage>
        <taxon>Bacteria</taxon>
        <taxon>Pseudomonadati</taxon>
        <taxon>Pseudomonadota</taxon>
        <taxon>Alphaproteobacteria</taxon>
        <taxon>Hyphomicrobiales</taxon>
        <taxon>Methylobacteriaceae</taxon>
        <taxon>Methylobacterium</taxon>
    </lineage>
</organism>
<proteinExistence type="predicted"/>
<keyword evidence="4" id="KW-1185">Reference proteome</keyword>
<reference evidence="1" key="1">
    <citation type="submission" date="2023-07" db="EMBL/GenBank/DDBJ databases">
        <title>Genomic Encyclopedia of Type Strains, Phase IV (KMG-IV): sequencing the most valuable type-strain genomes for metagenomic binning, comparative biology and taxonomic classification.</title>
        <authorList>
            <person name="Goeker M."/>
        </authorList>
    </citation>
    <scope>NUCLEOTIDE SEQUENCE</scope>
    <source>
        <strain evidence="1">DSM 19569</strain>
    </source>
</reference>
<reference evidence="2" key="2">
    <citation type="submission" date="2024-06" db="EMBL/GenBank/DDBJ databases">
        <authorList>
            <person name="Campbell A.G."/>
        </authorList>
    </citation>
    <scope>NUCLEOTIDE SEQUENCE</scope>
    <source>
        <strain evidence="2">EM17</strain>
    </source>
</reference>
<dbReference type="RefSeq" id="WP_007564657.1">
    <property type="nucleotide sequence ID" value="NZ_CP033231.1"/>
</dbReference>
<evidence type="ECO:0000313" key="1">
    <source>
        <dbReference type="EMBL" id="MDQ0545976.1"/>
    </source>
</evidence>
<dbReference type="GeneID" id="90835055"/>
<dbReference type="Proteomes" id="UP001432995">
    <property type="component" value="Unassembled WGS sequence"/>
</dbReference>
<dbReference type="Proteomes" id="UP001223420">
    <property type="component" value="Unassembled WGS sequence"/>
</dbReference>